<dbReference type="CDD" id="cd06580">
    <property type="entry name" value="TM_PBP1_transp_TpRbsC_like"/>
    <property type="match status" value="1"/>
</dbReference>
<feature type="transmembrane region" description="Helical" evidence="6">
    <location>
        <begin position="54"/>
        <end position="76"/>
    </location>
</feature>
<dbReference type="Proteomes" id="UP000295008">
    <property type="component" value="Unassembled WGS sequence"/>
</dbReference>
<dbReference type="PANTHER" id="PTHR47089">
    <property type="entry name" value="ABC TRANSPORTER, PERMEASE PROTEIN"/>
    <property type="match status" value="1"/>
</dbReference>
<evidence type="ECO:0000256" key="6">
    <source>
        <dbReference type="SAM" id="Phobius"/>
    </source>
</evidence>
<proteinExistence type="predicted"/>
<evidence type="ECO:0000256" key="5">
    <source>
        <dbReference type="ARBA" id="ARBA00023136"/>
    </source>
</evidence>
<comment type="subcellular location">
    <subcellularLocation>
        <location evidence="1">Cell membrane</location>
        <topology evidence="1">Multi-pass membrane protein</topology>
    </subcellularLocation>
</comment>
<evidence type="ECO:0000313" key="7">
    <source>
        <dbReference type="EMBL" id="TCL65896.1"/>
    </source>
</evidence>
<evidence type="ECO:0000256" key="2">
    <source>
        <dbReference type="ARBA" id="ARBA00022475"/>
    </source>
</evidence>
<keyword evidence="3 6" id="KW-0812">Transmembrane</keyword>
<organism evidence="7 8">
    <name type="scientific">Hydrogenispora ethanolica</name>
    <dbReference type="NCBI Taxonomy" id="1082276"/>
    <lineage>
        <taxon>Bacteria</taxon>
        <taxon>Bacillati</taxon>
        <taxon>Bacillota</taxon>
        <taxon>Hydrogenispora</taxon>
    </lineage>
</organism>
<feature type="transmembrane region" description="Helical" evidence="6">
    <location>
        <begin position="231"/>
        <end position="253"/>
    </location>
</feature>
<dbReference type="GO" id="GO:0022857">
    <property type="term" value="F:transmembrane transporter activity"/>
    <property type="evidence" value="ECO:0007669"/>
    <property type="project" value="InterPro"/>
</dbReference>
<comment type="caution">
    <text evidence="7">The sequence shown here is derived from an EMBL/GenBank/DDBJ whole genome shotgun (WGS) entry which is preliminary data.</text>
</comment>
<dbReference type="RefSeq" id="WP_132014859.1">
    <property type="nucleotide sequence ID" value="NZ_SLUN01000016.1"/>
</dbReference>
<feature type="transmembrane region" description="Helical" evidence="6">
    <location>
        <begin position="191"/>
        <end position="210"/>
    </location>
</feature>
<dbReference type="PANTHER" id="PTHR47089:SF1">
    <property type="entry name" value="GUANOSINE ABC TRANSPORTER PERMEASE PROTEIN NUPP"/>
    <property type="match status" value="1"/>
</dbReference>
<name>A0A4R1RIT0_HYDET</name>
<feature type="transmembrane region" description="Helical" evidence="6">
    <location>
        <begin position="320"/>
        <end position="339"/>
    </location>
</feature>
<dbReference type="InterPro" id="IPR001851">
    <property type="entry name" value="ABC_transp_permease"/>
</dbReference>
<evidence type="ECO:0000256" key="3">
    <source>
        <dbReference type="ARBA" id="ARBA00022692"/>
    </source>
</evidence>
<keyword evidence="4 6" id="KW-1133">Transmembrane helix</keyword>
<feature type="transmembrane region" description="Helical" evidence="6">
    <location>
        <begin position="265"/>
        <end position="284"/>
    </location>
</feature>
<dbReference type="GO" id="GO:0005886">
    <property type="term" value="C:plasma membrane"/>
    <property type="evidence" value="ECO:0007669"/>
    <property type="project" value="UniProtKB-SubCell"/>
</dbReference>
<gene>
    <name evidence="7" type="ORF">EDC14_101626</name>
</gene>
<feature type="transmembrane region" description="Helical" evidence="6">
    <location>
        <begin position="12"/>
        <end position="34"/>
    </location>
</feature>
<reference evidence="7 8" key="1">
    <citation type="submission" date="2019-03" db="EMBL/GenBank/DDBJ databases">
        <title>Genomic Encyclopedia of Type Strains, Phase IV (KMG-IV): sequencing the most valuable type-strain genomes for metagenomic binning, comparative biology and taxonomic classification.</title>
        <authorList>
            <person name="Goeker M."/>
        </authorList>
    </citation>
    <scope>NUCLEOTIDE SEQUENCE [LARGE SCALE GENOMIC DNA]</scope>
    <source>
        <strain evidence="7 8">LX-B</strain>
    </source>
</reference>
<feature type="transmembrane region" description="Helical" evidence="6">
    <location>
        <begin position="289"/>
        <end position="308"/>
    </location>
</feature>
<keyword evidence="7" id="KW-0762">Sugar transport</keyword>
<feature type="transmembrane region" description="Helical" evidence="6">
    <location>
        <begin position="111"/>
        <end position="132"/>
    </location>
</feature>
<keyword evidence="7" id="KW-0813">Transport</keyword>
<sequence length="360" mass="39177">MNNAQREVFFEVVRTLVAVFIALALFLLIIVLISKEPLDALGYFLLGPLSSLRRFGNVIEMMIPFIFTGLSVCVMFQAKQFNMISEGGFFIGGLAAALVAVKLALPLGIHPLVAILFGGLIGGLAGYIPGVLKTKWNANELVSSLMLNYVLLYLGLFMLNNLIRDPNAGNMASFMLSPVAKFPVIIPDTRVHLGLGLAILMVVLVYYFLYRTHWGYALRMTGLNQKFAAYTGINTMAVIAYAQVIGGAIAGMGGATEILGMYDRFQWQSLPGYGFDGIIVAILARQNPLLVPVAALFLAYLRIGADIMSRMSDVPSEVVSVIQAIMIMLIAAYSFLAGWRHRVILKQSKANMAVPVGRGN</sequence>
<dbReference type="EMBL" id="SLUN01000016">
    <property type="protein sequence ID" value="TCL65896.1"/>
    <property type="molecule type" value="Genomic_DNA"/>
</dbReference>
<accession>A0A4R1RIT0</accession>
<keyword evidence="2" id="KW-1003">Cell membrane</keyword>
<dbReference type="AlphaFoldDB" id="A0A4R1RIT0"/>
<evidence type="ECO:0000256" key="4">
    <source>
        <dbReference type="ARBA" id="ARBA00022989"/>
    </source>
</evidence>
<dbReference type="Pfam" id="PF02653">
    <property type="entry name" value="BPD_transp_2"/>
    <property type="match status" value="1"/>
</dbReference>
<dbReference type="OrthoDB" id="45037at2"/>
<evidence type="ECO:0000256" key="1">
    <source>
        <dbReference type="ARBA" id="ARBA00004651"/>
    </source>
</evidence>
<feature type="transmembrane region" description="Helical" evidence="6">
    <location>
        <begin position="144"/>
        <end position="163"/>
    </location>
</feature>
<protein>
    <submittedName>
        <fullName evidence="7">Simple sugar transport system permease protein</fullName>
    </submittedName>
</protein>
<feature type="transmembrane region" description="Helical" evidence="6">
    <location>
        <begin position="88"/>
        <end position="105"/>
    </location>
</feature>
<evidence type="ECO:0000313" key="8">
    <source>
        <dbReference type="Proteomes" id="UP000295008"/>
    </source>
</evidence>
<keyword evidence="5 6" id="KW-0472">Membrane</keyword>
<keyword evidence="8" id="KW-1185">Reference proteome</keyword>